<dbReference type="EMBL" id="KQ085893">
    <property type="protein sequence ID" value="KLO18569.1"/>
    <property type="molecule type" value="Genomic_DNA"/>
</dbReference>
<protein>
    <submittedName>
        <fullName evidence="1">Uncharacterized protein</fullName>
    </submittedName>
</protein>
<name>A0A0H2S3L7_9AGAM</name>
<dbReference type="Proteomes" id="UP000053477">
    <property type="component" value="Unassembled WGS sequence"/>
</dbReference>
<accession>A0A0H2S3L7</accession>
<organism evidence="1 2">
    <name type="scientific">Schizopora paradoxa</name>
    <dbReference type="NCBI Taxonomy" id="27342"/>
    <lineage>
        <taxon>Eukaryota</taxon>
        <taxon>Fungi</taxon>
        <taxon>Dikarya</taxon>
        <taxon>Basidiomycota</taxon>
        <taxon>Agaricomycotina</taxon>
        <taxon>Agaricomycetes</taxon>
        <taxon>Hymenochaetales</taxon>
        <taxon>Schizoporaceae</taxon>
        <taxon>Schizopora</taxon>
    </lineage>
</organism>
<evidence type="ECO:0000313" key="2">
    <source>
        <dbReference type="Proteomes" id="UP000053477"/>
    </source>
</evidence>
<reference evidence="1 2" key="1">
    <citation type="submission" date="2015-04" db="EMBL/GenBank/DDBJ databases">
        <title>Complete genome sequence of Schizopora paradoxa KUC8140, a cosmopolitan wood degrader in East Asia.</title>
        <authorList>
            <consortium name="DOE Joint Genome Institute"/>
            <person name="Min B."/>
            <person name="Park H."/>
            <person name="Jang Y."/>
            <person name="Kim J.-J."/>
            <person name="Kim K.H."/>
            <person name="Pangilinan J."/>
            <person name="Lipzen A."/>
            <person name="Riley R."/>
            <person name="Grigoriev I.V."/>
            <person name="Spatafora J.W."/>
            <person name="Choi I.-G."/>
        </authorList>
    </citation>
    <scope>NUCLEOTIDE SEQUENCE [LARGE SCALE GENOMIC DNA]</scope>
    <source>
        <strain evidence="1 2">KUC8140</strain>
    </source>
</reference>
<dbReference type="InParanoid" id="A0A0H2S3L7"/>
<evidence type="ECO:0000313" key="1">
    <source>
        <dbReference type="EMBL" id="KLO18569.1"/>
    </source>
</evidence>
<keyword evidence="2" id="KW-1185">Reference proteome</keyword>
<dbReference type="AlphaFoldDB" id="A0A0H2S3L7"/>
<gene>
    <name evidence="1" type="ORF">SCHPADRAFT_936063</name>
</gene>
<proteinExistence type="predicted"/>
<sequence>MSSEPFLLIERCGSHRGEPIYIITKHIPAKGINPPRAYSIRCMDLGKEALGNYKAEEGGCSQTQFLNGTSDMRCLKCGMEFSKFYMRKDLYIEIRGLPE</sequence>
<dbReference type="OrthoDB" id="2667030at2759"/>